<proteinExistence type="predicted"/>
<organism evidence="2 3">
    <name type="scientific">Nocardioides renjunii</name>
    <dbReference type="NCBI Taxonomy" id="3095075"/>
    <lineage>
        <taxon>Bacteria</taxon>
        <taxon>Bacillati</taxon>
        <taxon>Actinomycetota</taxon>
        <taxon>Actinomycetes</taxon>
        <taxon>Propionibacteriales</taxon>
        <taxon>Nocardioidaceae</taxon>
        <taxon>Nocardioides</taxon>
    </lineage>
</organism>
<evidence type="ECO:0000256" key="1">
    <source>
        <dbReference type="SAM" id="MobiDB-lite"/>
    </source>
</evidence>
<feature type="region of interest" description="Disordered" evidence="1">
    <location>
        <begin position="28"/>
        <end position="63"/>
    </location>
</feature>
<dbReference type="EMBL" id="JAXQPW010000001">
    <property type="protein sequence ID" value="MDZ5661233.1"/>
    <property type="molecule type" value="Genomic_DNA"/>
</dbReference>
<dbReference type="Proteomes" id="UP001291999">
    <property type="component" value="Unassembled WGS sequence"/>
</dbReference>
<gene>
    <name evidence="2" type="ORF">SFC79_05595</name>
</gene>
<reference evidence="2 3" key="1">
    <citation type="submission" date="2023-11" db="EMBL/GenBank/DDBJ databases">
        <title>Novel species in genus Nocardioides.</title>
        <authorList>
            <person name="Zhou H."/>
        </authorList>
    </citation>
    <scope>NUCLEOTIDE SEQUENCE [LARGE SCALE GENOMIC DNA]</scope>
    <source>
        <strain evidence="2 3">S-58</strain>
    </source>
</reference>
<name>A0ABU5K8F3_9ACTN</name>
<dbReference type="RefSeq" id="WP_322423557.1">
    <property type="nucleotide sequence ID" value="NZ_JAXQPW010000001.1"/>
</dbReference>
<evidence type="ECO:0000313" key="2">
    <source>
        <dbReference type="EMBL" id="MDZ5661233.1"/>
    </source>
</evidence>
<evidence type="ECO:0000313" key="3">
    <source>
        <dbReference type="Proteomes" id="UP001291999"/>
    </source>
</evidence>
<sequence length="248" mass="26633">MRIIDEAVARLRDALASVEDLVLRSRRDARRTSVGSVEALTRGQRQVPDRPTDGSYVQPDRTTCGSSSLVMSRMLHDPSYASWIATGHDAATGRTDPRSPGQRFADESLAMHDRTNGATGRDGRLQLPWPKAVGTQPWAVAAEMSAASGSGVPGRAYEVRTVAPRDRGTTWDHIAAAVDGGHHVPLYVGNARRPGHVVLVIGGTGDGLTLYDPASGRARTVSREDFSRGRLGVSGWDEPWFAVTPVAD</sequence>
<keyword evidence="3" id="KW-1185">Reference proteome</keyword>
<accession>A0ABU5K8F3</accession>
<evidence type="ECO:0008006" key="4">
    <source>
        <dbReference type="Google" id="ProtNLM"/>
    </source>
</evidence>
<protein>
    <recommendedName>
        <fullName evidence="4">Peptidase C39-like domain-containing protein</fullName>
    </recommendedName>
</protein>
<comment type="caution">
    <text evidence="2">The sequence shown here is derived from an EMBL/GenBank/DDBJ whole genome shotgun (WGS) entry which is preliminary data.</text>
</comment>